<dbReference type="EMBL" id="QSQT01000019">
    <property type="protein sequence ID" value="RGK54564.1"/>
    <property type="molecule type" value="Genomic_DNA"/>
</dbReference>
<dbReference type="Proteomes" id="UP000283485">
    <property type="component" value="Unassembled WGS sequence"/>
</dbReference>
<evidence type="ECO:0000313" key="2">
    <source>
        <dbReference type="EMBL" id="RGM33814.1"/>
    </source>
</evidence>
<dbReference type="Proteomes" id="UP000260862">
    <property type="component" value="Unassembled WGS sequence"/>
</dbReference>
<evidence type="ECO:0000313" key="8">
    <source>
        <dbReference type="Proteomes" id="UP000285109"/>
    </source>
</evidence>
<dbReference type="Proteomes" id="UP000260780">
    <property type="component" value="Unassembled WGS sequence"/>
</dbReference>
<sequence length="214" mass="24782">MVASVLVGCNGSEPLGMGSEESISKIKELVKTNVDMNENKIYELQWEEDNGEHKLENMLSSITVGYIDKENNDYKLIIELKDGEFVAGEPDKNEKWKYSYEKSTALNLDDINAGLLKKMVKEGYDLFMTQEDSTQYDLKSVGKYRFYIYPVKVGREHLLAENESFKKEYTTMVSYFDLNFIKKDEAPEVRGKHIWTNYYTASFKIDENGEIGFF</sequence>
<keyword evidence="6" id="KW-1185">Reference proteome</keyword>
<dbReference type="AlphaFoldDB" id="A0A3E4MYG5"/>
<dbReference type="EMBL" id="QRHQ01000003">
    <property type="protein sequence ID" value="RHF92679.1"/>
    <property type="molecule type" value="Genomic_DNA"/>
</dbReference>
<accession>A0A3E4MYG5</accession>
<name>A0A3E4MYG5_9BACT</name>
<reference evidence="5 6" key="1">
    <citation type="submission" date="2018-08" db="EMBL/GenBank/DDBJ databases">
        <title>A genome reference for cultivated species of the human gut microbiota.</title>
        <authorList>
            <person name="Zou Y."/>
            <person name="Xue W."/>
            <person name="Luo G."/>
        </authorList>
    </citation>
    <scope>NUCLEOTIDE SEQUENCE [LARGE SCALE GENOMIC DNA]</scope>
    <source>
        <strain evidence="4 8">AF31-28B-AC</strain>
        <strain evidence="3 7">AM23-23</strain>
        <strain evidence="2 5">OM08-14</strain>
        <strain evidence="1 6">TF10-3AC</strain>
    </source>
</reference>
<evidence type="ECO:0000313" key="4">
    <source>
        <dbReference type="EMBL" id="RHM94260.1"/>
    </source>
</evidence>
<proteinExistence type="predicted"/>
<evidence type="ECO:0000313" key="6">
    <source>
        <dbReference type="Proteomes" id="UP000260862"/>
    </source>
</evidence>
<gene>
    <name evidence="3" type="ORF">DW653_02675</name>
    <name evidence="4" type="ORF">DWZ34_13140</name>
    <name evidence="2" type="ORF">DXC17_17575</name>
    <name evidence="1" type="ORF">DXD04_10600</name>
</gene>
<organism evidence="1 6">
    <name type="scientific">Phocaeicola plebeius</name>
    <dbReference type="NCBI Taxonomy" id="310297"/>
    <lineage>
        <taxon>Bacteria</taxon>
        <taxon>Pseudomonadati</taxon>
        <taxon>Bacteroidota</taxon>
        <taxon>Bacteroidia</taxon>
        <taxon>Bacteroidales</taxon>
        <taxon>Bacteroidaceae</taxon>
        <taxon>Phocaeicola</taxon>
    </lineage>
</organism>
<dbReference type="EMBL" id="QSTF01000087">
    <property type="protein sequence ID" value="RGM33814.1"/>
    <property type="molecule type" value="Genomic_DNA"/>
</dbReference>
<protein>
    <submittedName>
        <fullName evidence="1">Uncharacterized protein</fullName>
    </submittedName>
</protein>
<evidence type="ECO:0000313" key="3">
    <source>
        <dbReference type="EMBL" id="RHF92679.1"/>
    </source>
</evidence>
<evidence type="ECO:0000313" key="7">
    <source>
        <dbReference type="Proteomes" id="UP000283485"/>
    </source>
</evidence>
<evidence type="ECO:0000313" key="1">
    <source>
        <dbReference type="EMBL" id="RGK54564.1"/>
    </source>
</evidence>
<comment type="caution">
    <text evidence="1">The sequence shown here is derived from an EMBL/GenBank/DDBJ whole genome shotgun (WGS) entry which is preliminary data.</text>
</comment>
<dbReference type="Proteomes" id="UP000285109">
    <property type="component" value="Unassembled WGS sequence"/>
</dbReference>
<dbReference type="EMBL" id="QRQK01000028">
    <property type="protein sequence ID" value="RHM94260.1"/>
    <property type="molecule type" value="Genomic_DNA"/>
</dbReference>
<evidence type="ECO:0000313" key="5">
    <source>
        <dbReference type="Proteomes" id="UP000260780"/>
    </source>
</evidence>